<dbReference type="Pfam" id="PF12311">
    <property type="entry name" value="DUF3632"/>
    <property type="match status" value="1"/>
</dbReference>
<comment type="caution">
    <text evidence="1">The sequence shown here is derived from an EMBL/GenBank/DDBJ whole genome shotgun (WGS) entry which is preliminary data.</text>
</comment>
<name>A0A060S3J3_PYCCI</name>
<dbReference type="InterPro" id="IPR053204">
    <property type="entry name" value="Oxopyrrolidines_Biosynth-assoc"/>
</dbReference>
<gene>
    <name evidence="1" type="ORF">BN946_scf185000.g3</name>
</gene>
<dbReference type="PANTHER" id="PTHR38797">
    <property type="entry name" value="NUCLEAR PORE COMPLEX PROTEIN NUP85-RELATED"/>
    <property type="match status" value="1"/>
</dbReference>
<dbReference type="Proteomes" id="UP000029665">
    <property type="component" value="Unassembled WGS sequence"/>
</dbReference>
<dbReference type="OrthoDB" id="3350591at2759"/>
<evidence type="ECO:0000313" key="1">
    <source>
        <dbReference type="EMBL" id="CDO68860.1"/>
    </source>
</evidence>
<sequence length="357" mass="39663">MDSTASIPRADSLLPSCPRTHCLEEAVEAMRDRFISPEDVASLVVVLSRNVIAAAPPNQHGSFQDDTPGLEGFLWSLWYRLIVIADDDPSMHDRLGYILAAIMVKGKDGREGWRIWGNDFDWANLPIFWPALRECMNGLLIFLFKFIPDLLTVTLASAGPSVVDDNGKHLYQPYPSDVEVALSGDPPTDSARSRRAAQERTAWLNRNAFVARLWVLGVADMAFYGISTMRMELEPYSLSLDRRTLSESYGTKELDIENSATYIRIAGKQMYECRDILGPKGNPGWPSNAGAPGSSGGAWDGVDGYHPERWALWKAILKDISQREGRKNMIEAAKAAVVAMEKVEHEHGPIEHHAPSQ</sequence>
<keyword evidence="2" id="KW-1185">Reference proteome</keyword>
<dbReference type="STRING" id="5643.A0A060S3J3"/>
<dbReference type="AlphaFoldDB" id="A0A060S3J3"/>
<dbReference type="InterPro" id="IPR022085">
    <property type="entry name" value="OpdG"/>
</dbReference>
<protein>
    <submittedName>
        <fullName evidence="1">Uncharacterized protein</fullName>
    </submittedName>
</protein>
<dbReference type="OMA" id="WIRVAGK"/>
<reference evidence="1" key="1">
    <citation type="submission" date="2014-01" db="EMBL/GenBank/DDBJ databases">
        <title>The genome of the white-rot fungus Pycnoporus cinnabarinus: a basidiomycete model with a versatile arsenal for lignocellulosic biomass breakdown.</title>
        <authorList>
            <person name="Levasseur A."/>
            <person name="Lomascolo A."/>
            <person name="Ruiz-Duenas F.J."/>
            <person name="Uzan E."/>
            <person name="Piumi F."/>
            <person name="Kues U."/>
            <person name="Ram A.F.J."/>
            <person name="Murat C."/>
            <person name="Haon M."/>
            <person name="Benoit I."/>
            <person name="Arfi Y."/>
            <person name="Chevret D."/>
            <person name="Drula E."/>
            <person name="Kwon M.J."/>
            <person name="Gouret P."/>
            <person name="Lesage-Meessen L."/>
            <person name="Lombard V."/>
            <person name="Mariette J."/>
            <person name="Noirot C."/>
            <person name="Park J."/>
            <person name="Patyshakuliyeva A."/>
            <person name="Wieneger R.A.B."/>
            <person name="Wosten H.A.B."/>
            <person name="Martin F."/>
            <person name="Coutinho P.M."/>
            <person name="de Vries R."/>
            <person name="Martinez A.T."/>
            <person name="Klopp C."/>
            <person name="Pontarotti P."/>
            <person name="Henrissat B."/>
            <person name="Record E."/>
        </authorList>
    </citation>
    <scope>NUCLEOTIDE SEQUENCE [LARGE SCALE GENOMIC DNA]</scope>
    <source>
        <strain evidence="1">BRFM137</strain>
    </source>
</reference>
<evidence type="ECO:0000313" key="2">
    <source>
        <dbReference type="Proteomes" id="UP000029665"/>
    </source>
</evidence>
<proteinExistence type="predicted"/>
<accession>A0A060S3J3</accession>
<dbReference type="HOGENOM" id="CLU_045731_0_0_1"/>
<dbReference type="PANTHER" id="PTHR38797:SF4">
    <property type="entry name" value="NUCLEAR PORE COMPLEX PROTEIN NUP85"/>
    <property type="match status" value="1"/>
</dbReference>
<dbReference type="EMBL" id="CCBP010000028">
    <property type="protein sequence ID" value="CDO68860.1"/>
    <property type="molecule type" value="Genomic_DNA"/>
</dbReference>
<organism evidence="1 2">
    <name type="scientific">Pycnoporus cinnabarinus</name>
    <name type="common">Cinnabar-red polypore</name>
    <name type="synonym">Trametes cinnabarina</name>
    <dbReference type="NCBI Taxonomy" id="5643"/>
    <lineage>
        <taxon>Eukaryota</taxon>
        <taxon>Fungi</taxon>
        <taxon>Dikarya</taxon>
        <taxon>Basidiomycota</taxon>
        <taxon>Agaricomycotina</taxon>
        <taxon>Agaricomycetes</taxon>
        <taxon>Polyporales</taxon>
        <taxon>Polyporaceae</taxon>
        <taxon>Trametes</taxon>
    </lineage>
</organism>